<proteinExistence type="predicted"/>
<feature type="region of interest" description="Disordered" evidence="1">
    <location>
        <begin position="429"/>
        <end position="467"/>
    </location>
</feature>
<reference evidence="2 3" key="1">
    <citation type="submission" date="2021-01" db="EMBL/GenBank/DDBJ databases">
        <title>Draft genome sequence of Micromonospora sp. strain STR1s_6.</title>
        <authorList>
            <person name="Karlyshev A."/>
            <person name="Jawad R."/>
        </authorList>
    </citation>
    <scope>NUCLEOTIDE SEQUENCE [LARGE SCALE GENOMIC DNA]</scope>
    <source>
        <strain evidence="2 3">STR1S-6</strain>
    </source>
</reference>
<feature type="compositionally biased region" description="Basic and acidic residues" evidence="1">
    <location>
        <begin position="562"/>
        <end position="579"/>
    </location>
</feature>
<keyword evidence="3" id="KW-1185">Reference proteome</keyword>
<feature type="compositionally biased region" description="Basic and acidic residues" evidence="1">
    <location>
        <begin position="449"/>
        <end position="467"/>
    </location>
</feature>
<evidence type="ECO:0000313" key="2">
    <source>
        <dbReference type="EMBL" id="MBM0279807.1"/>
    </source>
</evidence>
<dbReference type="EMBL" id="JAEVHL010000362">
    <property type="protein sequence ID" value="MBM0279807.1"/>
    <property type="molecule type" value="Genomic_DNA"/>
</dbReference>
<feature type="region of interest" description="Disordered" evidence="1">
    <location>
        <begin position="557"/>
        <end position="579"/>
    </location>
</feature>
<feature type="non-terminal residue" evidence="2">
    <location>
        <position position="648"/>
    </location>
</feature>
<protein>
    <submittedName>
        <fullName evidence="2">Uncharacterized protein</fullName>
    </submittedName>
</protein>
<evidence type="ECO:0000256" key="1">
    <source>
        <dbReference type="SAM" id="MobiDB-lite"/>
    </source>
</evidence>
<evidence type="ECO:0000313" key="3">
    <source>
        <dbReference type="Proteomes" id="UP000622245"/>
    </source>
</evidence>
<dbReference type="Proteomes" id="UP000622245">
    <property type="component" value="Unassembled WGS sequence"/>
</dbReference>
<comment type="caution">
    <text evidence="2">The sequence shown here is derived from an EMBL/GenBank/DDBJ whole genome shotgun (WGS) entry which is preliminary data.</text>
</comment>
<accession>A0ABS1YRA2</accession>
<sequence>MLAERVVASGHCPVCAALGRTVLAAEGRTRCTVHSARPALLVETTRTGQTRLVAPPSARRRITYPTGLQTPCVSCASAGRDRQGLPRDGADSDPLCRSCWRTRTDAEQRRHAAELRAAALDVVDDVDPACAACGQPDPSPACWLCGYSWLAAARARFEHDQVAEAAAVAQQFELLAERAGTDARVAELTAWVQRLRTTVESYAVGGGRGRAVELLADLLARDAAARASRRGRPSMLARVAGVLAVDADYRTGRRALPGRARSAELAGCTPRAVTAGWARAEALGWAVRTRQGRRLSLEQRTELGRCNDRAEWDLAPVIRDAAARAPYVPLALLVLDELLQHALAVLAAAEDDVDALIARTGAVVDHAGLARRAQLRQAVATTRDTVLADVEAIATRQIETGNYFPPRLASQGENLSSCLSRGFAQPPSITHPLPVGPSRGGKRASRSSPRTEDRRSSRRVERPRPIERACGLSRRSRPAPEWIGWAYDLARAAQQAWEWLARVPLPRLAALLGSRLGPRWTMPALLDWIRQTRAGRELLDAPKRPLGYLRSLLDESLTGDAEPPHQARRYDQHRDQVAAARRRDVADQAAATATAMATTRAGWNERDAVAQAERAASATADVSEGTNEYNWADVQLDAVEFAEALTRV</sequence>
<gene>
    <name evidence="2" type="ORF">JM949_33750</name>
</gene>
<name>A0ABS1YRA2_9ACTN</name>
<organism evidence="2 3">
    <name type="scientific">Micromonospora tarensis</name>
    <dbReference type="NCBI Taxonomy" id="2806100"/>
    <lineage>
        <taxon>Bacteria</taxon>
        <taxon>Bacillati</taxon>
        <taxon>Actinomycetota</taxon>
        <taxon>Actinomycetes</taxon>
        <taxon>Micromonosporales</taxon>
        <taxon>Micromonosporaceae</taxon>
        <taxon>Micromonospora</taxon>
    </lineage>
</organism>
<dbReference type="RefSeq" id="WP_203152089.1">
    <property type="nucleotide sequence ID" value="NZ_JAEVHL010000362.1"/>
</dbReference>